<feature type="region of interest" description="Disordered" evidence="1">
    <location>
        <begin position="38"/>
        <end position="75"/>
    </location>
</feature>
<reference evidence="2" key="1">
    <citation type="submission" date="2021-02" db="EMBL/GenBank/DDBJ databases">
        <authorList>
            <person name="Palmer J.M."/>
        </authorList>
    </citation>
    <scope>NUCLEOTIDE SEQUENCE</scope>
    <source>
        <strain evidence="2">SCRP734</strain>
    </source>
</reference>
<name>A0A8T1VAH0_9STRA</name>
<evidence type="ECO:0000313" key="2">
    <source>
        <dbReference type="EMBL" id="KAG7378015.1"/>
    </source>
</evidence>
<proteinExistence type="predicted"/>
<sequence length="156" mass="17772">MNLNSIPIEDLDAVAEVLAFMKALDAAAPDLDVLHQNIPAQSNPRSTSKWPVNSSCEGAKRKRKSNPPQRGKKDKIEALRHQVEELEFHVKHLKKLRPDTEVLSHEDKEAQSKGWRAEIEQGKLQRSEETNRKLRSIISRQQSWILGSAGSWRGRH</sequence>
<accession>A0A8T1VAH0</accession>
<keyword evidence="3" id="KW-1185">Reference proteome</keyword>
<dbReference type="Proteomes" id="UP000694044">
    <property type="component" value="Unassembled WGS sequence"/>
</dbReference>
<protein>
    <submittedName>
        <fullName evidence="2">Uncharacterized protein</fullName>
    </submittedName>
</protein>
<feature type="compositionally biased region" description="Polar residues" evidence="1">
    <location>
        <begin position="38"/>
        <end position="56"/>
    </location>
</feature>
<evidence type="ECO:0000256" key="1">
    <source>
        <dbReference type="SAM" id="MobiDB-lite"/>
    </source>
</evidence>
<organism evidence="2 3">
    <name type="scientific">Phytophthora pseudosyringae</name>
    <dbReference type="NCBI Taxonomy" id="221518"/>
    <lineage>
        <taxon>Eukaryota</taxon>
        <taxon>Sar</taxon>
        <taxon>Stramenopiles</taxon>
        <taxon>Oomycota</taxon>
        <taxon>Peronosporomycetes</taxon>
        <taxon>Peronosporales</taxon>
        <taxon>Peronosporaceae</taxon>
        <taxon>Phytophthora</taxon>
    </lineage>
</organism>
<comment type="caution">
    <text evidence="2">The sequence shown here is derived from an EMBL/GenBank/DDBJ whole genome shotgun (WGS) entry which is preliminary data.</text>
</comment>
<gene>
    <name evidence="2" type="ORF">PHYPSEUDO_010699</name>
</gene>
<dbReference type="AlphaFoldDB" id="A0A8T1VAH0"/>
<feature type="compositionally biased region" description="Basic residues" evidence="1">
    <location>
        <begin position="60"/>
        <end position="73"/>
    </location>
</feature>
<evidence type="ECO:0000313" key="3">
    <source>
        <dbReference type="Proteomes" id="UP000694044"/>
    </source>
</evidence>
<dbReference type="EMBL" id="JAGDFM010000461">
    <property type="protein sequence ID" value="KAG7378015.1"/>
    <property type="molecule type" value="Genomic_DNA"/>
</dbReference>
<feature type="region of interest" description="Disordered" evidence="1">
    <location>
        <begin position="102"/>
        <end position="130"/>
    </location>
</feature>